<keyword evidence="2" id="KW-0378">Hydrolase</keyword>
<dbReference type="Pfam" id="PF01725">
    <property type="entry name" value="Ham1p_like"/>
    <property type="match status" value="1"/>
</dbReference>
<protein>
    <submittedName>
        <fullName evidence="3">Non-canonical purine NTP pyrophosphatase</fullName>
    </submittedName>
</protein>
<gene>
    <name evidence="3" type="ORF">UW79_C0012G0035</name>
</gene>
<dbReference type="GO" id="GO:0047429">
    <property type="term" value="F:nucleoside triphosphate diphosphatase activity"/>
    <property type="evidence" value="ECO:0007669"/>
    <property type="project" value="InterPro"/>
</dbReference>
<evidence type="ECO:0000313" key="4">
    <source>
        <dbReference type="Proteomes" id="UP000034032"/>
    </source>
</evidence>
<comment type="similarity">
    <text evidence="1">Belongs to the HAM1 NTPase family.</text>
</comment>
<accession>A0A0G1KEQ2</accession>
<dbReference type="AlphaFoldDB" id="A0A0G1KEQ2"/>
<evidence type="ECO:0000256" key="1">
    <source>
        <dbReference type="ARBA" id="ARBA00008023"/>
    </source>
</evidence>
<dbReference type="PATRIC" id="fig|1619025.3.peg.496"/>
<dbReference type="GO" id="GO:0009143">
    <property type="term" value="P:nucleoside triphosphate catabolic process"/>
    <property type="evidence" value="ECO:0007669"/>
    <property type="project" value="InterPro"/>
</dbReference>
<sequence>MKILIATKNPAKAREVRTFLGEGFKLVSLFDFSNAPDVEETGKTFEANSLLKARTYFEWSGLPSISDDGGLEIDYLNGEPGVLSRRWPGHEASDQELIDIALKKLKGVPKEKRTAHLRTVGTFYDGTNTLVETASIDGYIVEEYPGKCEPGYPFRSIFWIPQFHKLYQDLSHEEHDAVNHRRIVYTKLRNDIMQLI</sequence>
<dbReference type="EMBL" id="LCJR01000012">
    <property type="protein sequence ID" value="KKT82025.1"/>
    <property type="molecule type" value="Genomic_DNA"/>
</dbReference>
<dbReference type="InterPro" id="IPR002637">
    <property type="entry name" value="RdgB/HAM1"/>
</dbReference>
<reference evidence="3 4" key="1">
    <citation type="journal article" date="2015" name="Nature">
        <title>rRNA introns, odd ribosomes, and small enigmatic genomes across a large radiation of phyla.</title>
        <authorList>
            <person name="Brown C.T."/>
            <person name="Hug L.A."/>
            <person name="Thomas B.C."/>
            <person name="Sharon I."/>
            <person name="Castelle C.J."/>
            <person name="Singh A."/>
            <person name="Wilkins M.J."/>
            <person name="Williams K.H."/>
            <person name="Banfield J.F."/>
        </authorList>
    </citation>
    <scope>NUCLEOTIDE SEQUENCE [LARGE SCALE GENOMIC DNA]</scope>
</reference>
<proteinExistence type="inferred from homology"/>
<dbReference type="Proteomes" id="UP000034032">
    <property type="component" value="Unassembled WGS sequence"/>
</dbReference>
<dbReference type="GO" id="GO:0005829">
    <property type="term" value="C:cytosol"/>
    <property type="evidence" value="ECO:0007669"/>
    <property type="project" value="TreeGrafter"/>
</dbReference>
<comment type="caution">
    <text evidence="3">The sequence shown here is derived from an EMBL/GenBank/DDBJ whole genome shotgun (WGS) entry which is preliminary data.</text>
</comment>
<dbReference type="InterPro" id="IPR029001">
    <property type="entry name" value="ITPase-like_fam"/>
</dbReference>
<dbReference type="PANTHER" id="PTHR11067:SF9">
    <property type="entry name" value="INOSINE TRIPHOSPHATE PYROPHOSPHATASE"/>
    <property type="match status" value="1"/>
</dbReference>
<name>A0A0G1KEQ2_9BACT</name>
<dbReference type="SUPFAM" id="SSF52972">
    <property type="entry name" value="ITPase-like"/>
    <property type="match status" value="1"/>
</dbReference>
<evidence type="ECO:0000256" key="2">
    <source>
        <dbReference type="ARBA" id="ARBA00022801"/>
    </source>
</evidence>
<organism evidence="3 4">
    <name type="scientific">Candidatus Yanofskybacteria bacterium GW2011_GWA2_44_9</name>
    <dbReference type="NCBI Taxonomy" id="1619025"/>
    <lineage>
        <taxon>Bacteria</taxon>
        <taxon>Candidatus Yanofskyibacteriota</taxon>
    </lineage>
</organism>
<evidence type="ECO:0000313" key="3">
    <source>
        <dbReference type="EMBL" id="KKT82025.1"/>
    </source>
</evidence>
<dbReference type="Gene3D" id="3.90.950.10">
    <property type="match status" value="1"/>
</dbReference>
<dbReference type="PANTHER" id="PTHR11067">
    <property type="entry name" value="INOSINE TRIPHOSPHATE PYROPHOSPHATASE/HAM1 PROTEIN"/>
    <property type="match status" value="1"/>
</dbReference>
<dbReference type="CDD" id="cd00515">
    <property type="entry name" value="HAM1"/>
    <property type="match status" value="1"/>
</dbReference>